<dbReference type="AGR" id="Xenbase:XB-GENE-5900054"/>
<reference evidence="4" key="1">
    <citation type="submission" date="2025-08" db="UniProtKB">
        <authorList>
            <consortium name="RefSeq"/>
        </authorList>
    </citation>
    <scope>IDENTIFICATION</scope>
    <source>
        <strain evidence="4">Nigerian</strain>
        <tissue evidence="4">Liver and blood</tissue>
    </source>
</reference>
<evidence type="ECO:0000313" key="3">
    <source>
        <dbReference type="Proteomes" id="UP000008143"/>
    </source>
</evidence>
<gene>
    <name evidence="4 5" type="primary">inafm1</name>
</gene>
<proteinExistence type="predicted"/>
<dbReference type="PANTHER" id="PTHR34929">
    <property type="entry name" value="ZGC:153157"/>
    <property type="match status" value="1"/>
</dbReference>
<dbReference type="Proteomes" id="UP000008143">
    <property type="component" value="Chromosome 8"/>
</dbReference>
<feature type="compositionally biased region" description="Polar residues" evidence="1">
    <location>
        <begin position="176"/>
        <end position="186"/>
    </location>
</feature>
<feature type="region of interest" description="Disordered" evidence="1">
    <location>
        <begin position="147"/>
        <end position="186"/>
    </location>
</feature>
<dbReference type="RefSeq" id="XP_012825196.1">
    <property type="nucleotide sequence ID" value="XM_012969742.2"/>
</dbReference>
<keyword evidence="2" id="KW-0472">Membrane</keyword>
<keyword evidence="2 4" id="KW-0812">Transmembrane</keyword>
<dbReference type="KEGG" id="xtr:105948286"/>
<dbReference type="InterPro" id="IPR029162">
    <property type="entry name" value="InaF-motif"/>
</dbReference>
<dbReference type="Xenbase" id="XB-GENE-5900054">
    <property type="gene designation" value="inafm1"/>
</dbReference>
<dbReference type="CTD" id="255783"/>
<evidence type="ECO:0000313" key="5">
    <source>
        <dbReference type="Xenbase" id="XB-GENE-5900054"/>
    </source>
</evidence>
<evidence type="ECO:0000256" key="2">
    <source>
        <dbReference type="SAM" id="Phobius"/>
    </source>
</evidence>
<sequence>MTQRDMDGIGMQTQDLNCSGDKKGKASGVNNKQWVRLATVVAYFLCVSLAAVILAVYYGLIWVPSSKNRTGDFSGAVPSLSPAGPNKNSTEIQVKKPVSNQDMKGKDLNGRSKRGFKTLFVQEQGKNLQDIHRTHFGEKVLKTSVRDRKKDKGSVQKCSFLKGTEETANPGEISEEGSSFQPECDY</sequence>
<feature type="region of interest" description="Disordered" evidence="1">
    <location>
        <begin position="1"/>
        <end position="27"/>
    </location>
</feature>
<evidence type="ECO:0000256" key="1">
    <source>
        <dbReference type="SAM" id="MobiDB-lite"/>
    </source>
</evidence>
<keyword evidence="2" id="KW-1133">Transmembrane helix</keyword>
<accession>A0A8J0SUK0</accession>
<name>A0A8J0SUK0_XENTR</name>
<dbReference type="OrthoDB" id="8113027at2759"/>
<dbReference type="OMA" id="GIGMRTQ"/>
<evidence type="ECO:0000313" key="4">
    <source>
        <dbReference type="RefSeq" id="XP_012825196.1"/>
    </source>
</evidence>
<dbReference type="PANTHER" id="PTHR34929:SF2">
    <property type="entry name" value="TRANSMEMBRANE PROTEIN INAFM1-RELATED"/>
    <property type="match status" value="1"/>
</dbReference>
<organism evidence="3 4">
    <name type="scientific">Xenopus tropicalis</name>
    <name type="common">Western clawed frog</name>
    <name type="synonym">Silurana tropicalis</name>
    <dbReference type="NCBI Taxonomy" id="8364"/>
    <lineage>
        <taxon>Eukaryota</taxon>
        <taxon>Metazoa</taxon>
        <taxon>Chordata</taxon>
        <taxon>Craniata</taxon>
        <taxon>Vertebrata</taxon>
        <taxon>Euteleostomi</taxon>
        <taxon>Amphibia</taxon>
        <taxon>Batrachia</taxon>
        <taxon>Anura</taxon>
        <taxon>Pipoidea</taxon>
        <taxon>Pipidae</taxon>
        <taxon>Xenopodinae</taxon>
        <taxon>Xenopus</taxon>
        <taxon>Silurana</taxon>
    </lineage>
</organism>
<dbReference type="GeneID" id="105948286"/>
<keyword evidence="3" id="KW-1185">Reference proteome</keyword>
<dbReference type="AlphaFoldDB" id="A0A8J0SUK0"/>
<feature type="transmembrane region" description="Helical" evidence="2">
    <location>
        <begin position="40"/>
        <end position="60"/>
    </location>
</feature>
<protein>
    <submittedName>
        <fullName evidence="4">Transmembrane protein INAFM1</fullName>
    </submittedName>
</protein>
<dbReference type="Pfam" id="PF15018">
    <property type="entry name" value="InaF-motif"/>
    <property type="match status" value="1"/>
</dbReference>